<proteinExistence type="predicted"/>
<dbReference type="OrthoDB" id="799545at2"/>
<keyword evidence="3" id="KW-1185">Reference proteome</keyword>
<reference evidence="2 3" key="1">
    <citation type="journal article" date="2013" name="J. Microbiol.">
        <title>Mucilaginibacter ginsenosidivorax sp. nov., with ginsenoside converting activity isolated from sediment.</title>
        <authorList>
            <person name="Kim J.K."/>
            <person name="Choi T.E."/>
            <person name="Liu Q.M."/>
            <person name="Park H.Y."/>
            <person name="Yi T.H."/>
            <person name="Yoon M.H."/>
            <person name="Kim S.C."/>
            <person name="Im W.T."/>
        </authorList>
    </citation>
    <scope>NUCLEOTIDE SEQUENCE [LARGE SCALE GENOMIC DNA]</scope>
    <source>
        <strain evidence="2 3">KHI28</strain>
    </source>
</reference>
<accession>A0A5B8W4Q0</accession>
<dbReference type="KEGG" id="mgk:FSB76_18850"/>
<evidence type="ECO:0000313" key="3">
    <source>
        <dbReference type="Proteomes" id="UP000321362"/>
    </source>
</evidence>
<feature type="transmembrane region" description="Helical" evidence="1">
    <location>
        <begin position="12"/>
        <end position="33"/>
    </location>
</feature>
<keyword evidence="1" id="KW-0472">Membrane</keyword>
<dbReference type="Proteomes" id="UP000321362">
    <property type="component" value="Chromosome"/>
</dbReference>
<gene>
    <name evidence="2" type="ORF">FSB76_18850</name>
</gene>
<feature type="transmembrane region" description="Helical" evidence="1">
    <location>
        <begin position="39"/>
        <end position="63"/>
    </location>
</feature>
<keyword evidence="1" id="KW-0812">Transmembrane</keyword>
<dbReference type="EMBL" id="CP042437">
    <property type="protein sequence ID" value="QEC77896.1"/>
    <property type="molecule type" value="Genomic_DNA"/>
</dbReference>
<name>A0A5B8W4Q0_9SPHI</name>
<dbReference type="RefSeq" id="WP_090651678.1">
    <property type="nucleotide sequence ID" value="NZ_CP042437.1"/>
</dbReference>
<keyword evidence="1" id="KW-1133">Transmembrane helix</keyword>
<sequence>MESMENANAEKHYKLLVVAIIIGIFGVFIRFAGDENSAYFSWIANAALLIGTLIALKAVFAIMK</sequence>
<protein>
    <submittedName>
        <fullName evidence="2">Uncharacterized protein</fullName>
    </submittedName>
</protein>
<evidence type="ECO:0000313" key="2">
    <source>
        <dbReference type="EMBL" id="QEC77896.1"/>
    </source>
</evidence>
<organism evidence="2 3">
    <name type="scientific">Mucilaginibacter ginsenosidivorax</name>
    <dbReference type="NCBI Taxonomy" id="862126"/>
    <lineage>
        <taxon>Bacteria</taxon>
        <taxon>Pseudomonadati</taxon>
        <taxon>Bacteroidota</taxon>
        <taxon>Sphingobacteriia</taxon>
        <taxon>Sphingobacteriales</taxon>
        <taxon>Sphingobacteriaceae</taxon>
        <taxon>Mucilaginibacter</taxon>
    </lineage>
</organism>
<dbReference type="AlphaFoldDB" id="A0A5B8W4Q0"/>
<evidence type="ECO:0000256" key="1">
    <source>
        <dbReference type="SAM" id="Phobius"/>
    </source>
</evidence>